<feature type="region of interest" description="Disordered" evidence="1">
    <location>
        <begin position="1"/>
        <end position="46"/>
    </location>
</feature>
<feature type="transmembrane region" description="Helical" evidence="2">
    <location>
        <begin position="126"/>
        <end position="145"/>
    </location>
</feature>
<comment type="caution">
    <text evidence="3">The sequence shown here is derived from an EMBL/GenBank/DDBJ whole genome shotgun (WGS) entry which is preliminary data.</text>
</comment>
<organism evidence="3 4">
    <name type="scientific">Brevibacterium linens</name>
    <dbReference type="NCBI Taxonomy" id="1703"/>
    <lineage>
        <taxon>Bacteria</taxon>
        <taxon>Bacillati</taxon>
        <taxon>Actinomycetota</taxon>
        <taxon>Actinomycetes</taxon>
        <taxon>Micrococcales</taxon>
        <taxon>Brevibacteriaceae</taxon>
        <taxon>Brevibacterium</taxon>
    </lineage>
</organism>
<evidence type="ECO:0000313" key="4">
    <source>
        <dbReference type="Proteomes" id="UP000031488"/>
    </source>
</evidence>
<feature type="transmembrane region" description="Helical" evidence="2">
    <location>
        <begin position="200"/>
        <end position="216"/>
    </location>
</feature>
<feature type="compositionally biased region" description="Low complexity" evidence="1">
    <location>
        <begin position="32"/>
        <end position="46"/>
    </location>
</feature>
<proteinExistence type="predicted"/>
<dbReference type="RefSeq" id="WP_152609654.1">
    <property type="nucleotide sequence ID" value="NZ_JTJZ01000019.1"/>
</dbReference>
<feature type="transmembrane region" description="Helical" evidence="2">
    <location>
        <begin position="174"/>
        <end position="193"/>
    </location>
</feature>
<feature type="transmembrane region" description="Helical" evidence="2">
    <location>
        <begin position="152"/>
        <end position="168"/>
    </location>
</feature>
<keyword evidence="2" id="KW-1133">Transmembrane helix</keyword>
<feature type="transmembrane region" description="Helical" evidence="2">
    <location>
        <begin position="275"/>
        <end position="293"/>
    </location>
</feature>
<feature type="region of interest" description="Disordered" evidence="1">
    <location>
        <begin position="544"/>
        <end position="574"/>
    </location>
</feature>
<feature type="transmembrane region" description="Helical" evidence="2">
    <location>
        <begin position="222"/>
        <end position="240"/>
    </location>
</feature>
<protein>
    <recommendedName>
        <fullName evidence="5">Glycosyltransferase RgtA/B/C/D-like domain-containing protein</fullName>
    </recommendedName>
</protein>
<dbReference type="PATRIC" id="fig|1703.6.peg.2070"/>
<feature type="transmembrane region" description="Helical" evidence="2">
    <location>
        <begin position="58"/>
        <end position="80"/>
    </location>
</feature>
<reference evidence="3 4" key="1">
    <citation type="submission" date="2014-11" db="EMBL/GenBank/DDBJ databases">
        <title>Draft Genome Sequence of Brevibacterium linens AE038-8.</title>
        <authorList>
            <person name="Maizel D."/>
            <person name="Utturkar S.M."/>
            <person name="Brown S.D."/>
            <person name="Ferrero M."/>
            <person name="Rosen B.P."/>
        </authorList>
    </citation>
    <scope>NUCLEOTIDE SEQUENCE [LARGE SCALE GENOMIC DNA]</scope>
    <source>
        <strain evidence="3 4">AE038-8</strain>
    </source>
</reference>
<evidence type="ECO:0000313" key="3">
    <source>
        <dbReference type="EMBL" id="KHS52522.1"/>
    </source>
</evidence>
<evidence type="ECO:0000256" key="1">
    <source>
        <dbReference type="SAM" id="MobiDB-lite"/>
    </source>
</evidence>
<keyword evidence="2" id="KW-0812">Transmembrane</keyword>
<feature type="transmembrane region" description="Helical" evidence="2">
    <location>
        <begin position="458"/>
        <end position="474"/>
    </location>
</feature>
<keyword evidence="4" id="KW-1185">Reference proteome</keyword>
<sequence length="574" mass="62635">MTEPEPKSPKSTPLARPDKEAGEPAETNAEVAAGPESPTTAAAPASWTRARRMAASPLVWDLFLAVITAVWSLLFTKLFYPGRVNIDIANQYLQAAGEHAPSDWHPPVMSAVWHVLMVITGEPGSLLVLQVGMLAVASWLIGVLIHRNGAPRWVSLLGPAIMITPWVVSQMTTLWKDTQMAVSLLLAAVLLVITRFVPKAWILWLPAIALLVYAVGVRKNAVFAVVPIAVYGGWCLVHLWRNRRGRAADSASSAGSASPESSETTAASAKRGRPILLTAASSLIVLLIIAAGVKVTDAAIASQVEVEKTGQISQILLDDVMFSVPDAELKKSGAPKELTDHISSARDKCLEMGEIWDAYWNCYGKGESGRAFSPVAYQDELKQLWLDEVVSHPLRYVEYRTAVFSYYFFTSGLEYWPAEWKGEAEKAGFEPGDPKGDYIFKPYVEDFALGTFPMLFKPWFWALVAVVLLGLGYRSHRRGSGGSGSVRTRSFWPEITALAASALCYIFGYFPIVPANHFRYTFWPALALTAAVVLAIAMWRRRPDTTKNGSAHGRSDPDRDAATPPGSASSKSES</sequence>
<name>A0A0B9A162_BRELN</name>
<dbReference type="EMBL" id="JTJZ01000019">
    <property type="protein sequence ID" value="KHS52522.1"/>
    <property type="molecule type" value="Genomic_DNA"/>
</dbReference>
<dbReference type="AlphaFoldDB" id="A0A0B9A162"/>
<feature type="transmembrane region" description="Helical" evidence="2">
    <location>
        <begin position="520"/>
        <end position="539"/>
    </location>
</feature>
<evidence type="ECO:0000256" key="2">
    <source>
        <dbReference type="SAM" id="Phobius"/>
    </source>
</evidence>
<evidence type="ECO:0008006" key="5">
    <source>
        <dbReference type="Google" id="ProtNLM"/>
    </source>
</evidence>
<feature type="transmembrane region" description="Helical" evidence="2">
    <location>
        <begin position="495"/>
        <end position="514"/>
    </location>
</feature>
<keyword evidence="2" id="KW-0472">Membrane</keyword>
<dbReference type="Proteomes" id="UP000031488">
    <property type="component" value="Unassembled WGS sequence"/>
</dbReference>
<gene>
    <name evidence="3" type="ORF">AE0388_2172</name>
</gene>
<accession>A0A0B9A162</accession>
<dbReference type="OrthoDB" id="8914130at2"/>